<evidence type="ECO:0000313" key="2">
    <source>
        <dbReference type="Proteomes" id="UP000300879"/>
    </source>
</evidence>
<dbReference type="Proteomes" id="UP000300879">
    <property type="component" value="Chromosome"/>
</dbReference>
<sequence length="121" mass="13489">MYQIKDAKIRRMTEVNGAPCAEIEVYPASSGDVTVLAYLSPSAPVGGYELVKLVRSDASLEYDWYDNSFHEAFVDATDTAFESSLMATAEEERDSFRQQLLSTGSLQQQLNERFFGGGNRM</sequence>
<dbReference type="KEGG" id="palo:E6C60_1226"/>
<dbReference type="RefSeq" id="WP_138225041.1">
    <property type="nucleotide sequence ID" value="NZ_CP040396.1"/>
</dbReference>
<dbReference type="OrthoDB" id="2665147at2"/>
<reference evidence="1 2" key="1">
    <citation type="submission" date="2019-05" db="EMBL/GenBank/DDBJ databases">
        <authorList>
            <person name="Chen C."/>
        </authorList>
    </citation>
    <scope>NUCLEOTIDE SEQUENCE [LARGE SCALE GENOMIC DNA]</scope>
    <source>
        <strain evidence="1 2">HB172198</strain>
    </source>
</reference>
<keyword evidence="2" id="KW-1185">Reference proteome</keyword>
<proteinExistence type="predicted"/>
<gene>
    <name evidence="1" type="ORF">E6C60_1226</name>
</gene>
<accession>A0A4V1G3P8</accession>
<organism evidence="1 2">
    <name type="scientific">Paenibacillus algicola</name>
    <dbReference type="NCBI Taxonomy" id="2565926"/>
    <lineage>
        <taxon>Bacteria</taxon>
        <taxon>Bacillati</taxon>
        <taxon>Bacillota</taxon>
        <taxon>Bacilli</taxon>
        <taxon>Bacillales</taxon>
        <taxon>Paenibacillaceae</taxon>
        <taxon>Paenibacillus</taxon>
    </lineage>
</organism>
<dbReference type="EMBL" id="CP040396">
    <property type="protein sequence ID" value="QCT01944.1"/>
    <property type="molecule type" value="Genomic_DNA"/>
</dbReference>
<evidence type="ECO:0000313" key="1">
    <source>
        <dbReference type="EMBL" id="QCT01944.1"/>
    </source>
</evidence>
<name>A0A4V1G3P8_9BACL</name>
<dbReference type="AlphaFoldDB" id="A0A4V1G3P8"/>
<protein>
    <submittedName>
        <fullName evidence="1">Uncharacterized protein</fullName>
    </submittedName>
</protein>